<protein>
    <recommendedName>
        <fullName evidence="3">PH domain-containing protein</fullName>
    </recommendedName>
</protein>
<keyword evidence="2" id="KW-1185">Reference proteome</keyword>
<gene>
    <name evidence="1" type="ORF">HK099_006369</name>
</gene>
<organism evidence="1 2">
    <name type="scientific">Clydaea vesicula</name>
    <dbReference type="NCBI Taxonomy" id="447962"/>
    <lineage>
        <taxon>Eukaryota</taxon>
        <taxon>Fungi</taxon>
        <taxon>Fungi incertae sedis</taxon>
        <taxon>Chytridiomycota</taxon>
        <taxon>Chytridiomycota incertae sedis</taxon>
        <taxon>Chytridiomycetes</taxon>
        <taxon>Lobulomycetales</taxon>
        <taxon>Lobulomycetaceae</taxon>
        <taxon>Clydaea</taxon>
    </lineage>
</organism>
<feature type="non-terminal residue" evidence="1">
    <location>
        <position position="1"/>
    </location>
</feature>
<comment type="caution">
    <text evidence="1">The sequence shown here is derived from an EMBL/GenBank/DDBJ whole genome shotgun (WGS) entry which is preliminary data.</text>
</comment>
<evidence type="ECO:0000313" key="1">
    <source>
        <dbReference type="EMBL" id="KAJ3215437.1"/>
    </source>
</evidence>
<name>A0AAD5TYA3_9FUNG</name>
<dbReference type="Gene3D" id="2.30.29.30">
    <property type="entry name" value="Pleckstrin-homology domain (PH domain)/Phosphotyrosine-binding domain (PTB)"/>
    <property type="match status" value="1"/>
</dbReference>
<accession>A0AAD5TYA3</accession>
<evidence type="ECO:0008006" key="3">
    <source>
        <dbReference type="Google" id="ProtNLM"/>
    </source>
</evidence>
<sequence>SHSNPKKWLKRFFKWDGECLKYFHSDEDSQIRWSAGINKIASVTPVIDISANDQFGQLHLLELKLMDGELLELGAATIEDKKRWIDILNTAMNVQWLIAFRECSLVESKTGKNRDAKILNNPNLDNLQEPELPTKMQKSKVKVGEFAQTIRKSLDKLGNGEKQNGKSNSKEDFFRSGGDAGNFFGYNNSTNSSNTNISIGPEVQRVSFLSLYKMDELGKDLSTPLPIESARTSTDYNIKIQNSTSRNADARFSDNFFSISNIDTKQKSQSMGSINIDTANFQKEYYKSKSPNLSPLAIQHTQNKLEKENPKAKLETLMNKISLDLIDFVPTPTEIKNLSESNQKIIETESTIKATTVETNEVPVSKKELPNIDTNTPEYAKYIDVNDYLEKYGYSPNSPNPSVKTSIADHIDYLFRLCDFNTKMLEKSDLTDKEEIIKILTSVSKLIIRSITVHIMISDMEKFGNVESSKVDVLNGIARPVRKLSNAHSANFKTSCLADVKETVREVCFTIYNFSVFTKGIQTTLPGWNVIKREAVIQASIKHHLVVLDNLKGFEFSAEEKKNSREIKGKKSGFDKQDILDGIFLIKMRFDQVKQVFSGCTEKLPLIKDYM</sequence>
<dbReference type="SUPFAM" id="SSF50729">
    <property type="entry name" value="PH domain-like"/>
    <property type="match status" value="1"/>
</dbReference>
<dbReference type="Proteomes" id="UP001211065">
    <property type="component" value="Unassembled WGS sequence"/>
</dbReference>
<evidence type="ECO:0000313" key="2">
    <source>
        <dbReference type="Proteomes" id="UP001211065"/>
    </source>
</evidence>
<dbReference type="InterPro" id="IPR011993">
    <property type="entry name" value="PH-like_dom_sf"/>
</dbReference>
<dbReference type="AlphaFoldDB" id="A0AAD5TYA3"/>
<reference evidence="1" key="1">
    <citation type="submission" date="2020-05" db="EMBL/GenBank/DDBJ databases">
        <title>Phylogenomic resolution of chytrid fungi.</title>
        <authorList>
            <person name="Stajich J.E."/>
            <person name="Amses K."/>
            <person name="Simmons R."/>
            <person name="Seto K."/>
            <person name="Myers J."/>
            <person name="Bonds A."/>
            <person name="Quandt C.A."/>
            <person name="Barry K."/>
            <person name="Liu P."/>
            <person name="Grigoriev I."/>
            <person name="Longcore J.E."/>
            <person name="James T.Y."/>
        </authorList>
    </citation>
    <scope>NUCLEOTIDE SEQUENCE</scope>
    <source>
        <strain evidence="1">JEL0476</strain>
    </source>
</reference>
<proteinExistence type="predicted"/>
<dbReference type="EMBL" id="JADGJW010000543">
    <property type="protein sequence ID" value="KAJ3215437.1"/>
    <property type="molecule type" value="Genomic_DNA"/>
</dbReference>